<dbReference type="GO" id="GO:0005737">
    <property type="term" value="C:cytoplasm"/>
    <property type="evidence" value="ECO:0007669"/>
    <property type="project" value="TreeGrafter"/>
</dbReference>
<comment type="pathway">
    <text evidence="2">Amino-acid biosynthesis; L-serine biosynthesis; L-serine from 3-phospho-D-glycerate: step 3/3.</text>
</comment>
<dbReference type="SFLD" id="SFLDF00029">
    <property type="entry name" value="phosphoserine_phosphatase"/>
    <property type="match status" value="1"/>
</dbReference>
<reference evidence="15" key="1">
    <citation type="submission" date="2021-04" db="EMBL/GenBank/DDBJ databases">
        <title>Genome based classification of Actinospica acidithermotolerans sp. nov., an actinobacterium isolated from an Indonesian hot spring.</title>
        <authorList>
            <person name="Kusuma A.B."/>
            <person name="Putra K.E."/>
            <person name="Nafisah S."/>
            <person name="Loh J."/>
            <person name="Nouioui I."/>
            <person name="Goodfellow M."/>
        </authorList>
    </citation>
    <scope>NUCLEOTIDE SEQUENCE</scope>
    <source>
        <strain evidence="15">MGRD01-02</strain>
    </source>
</reference>
<comment type="cofactor">
    <cofactor evidence="1">
        <name>Mg(2+)</name>
        <dbReference type="ChEBI" id="CHEBI:18420"/>
    </cofactor>
</comment>
<feature type="active site" description="Nucleophile" evidence="13">
    <location>
        <position position="208"/>
    </location>
</feature>
<sequence length="425" mass="44815">MWPTYRVEAPRRYLGPVEQNVTSPGRTLRVLVFGADRPGVTAALFGVIDRHAGGGGGLVVADVEQIVLRGRLVLGVLLTAPADWDETALRLELHRWGVDWKLDVEVKAGVGDNQPRRAGRSRVTVLGHPLTPAALGRMAEEVAGAGGNIDRIVRLAKYPVTAIELDVSGIDPLVLRNLLAPAAAACGADVAVQRAGLARRAKHLIVMDVDSTLIQDEVIELLAAHAGCLQQVASVTERAMRGELDFAASLTERVALLEGLPEEVFTKVREEVRYTPGARTLVRTLKRLGFQVGIVSGGFTQITDLLAADLGLDYAAANTLEVVDGRLTGRVVGAIVDRPGKAAALRGFAEAAGVPLSETVAIGDGANDLDMLAAAGIGVAFNAKPVVRAQADTAVNVPFLDTILFLLGIPGDEIAELTEEAGESR</sequence>
<dbReference type="PANTHER" id="PTHR43344:SF2">
    <property type="entry name" value="PHOSPHOSERINE PHOSPHATASE"/>
    <property type="match status" value="1"/>
</dbReference>
<evidence type="ECO:0000259" key="14">
    <source>
        <dbReference type="Pfam" id="PF21086"/>
    </source>
</evidence>
<comment type="similarity">
    <text evidence="3">Belongs to the HAD-like hydrolase superfamily. SerB family.</text>
</comment>
<evidence type="ECO:0000256" key="6">
    <source>
        <dbReference type="ARBA" id="ARBA00022723"/>
    </source>
</evidence>
<gene>
    <name evidence="15" type="primary">serB</name>
    <name evidence="15" type="ORF">KDK95_33535</name>
</gene>
<name>A0A941EIQ8_9ACTN</name>
<comment type="catalytic activity">
    <reaction evidence="12">
        <text>O-phospho-D-serine + H2O = D-serine + phosphate</text>
        <dbReference type="Rhea" id="RHEA:24873"/>
        <dbReference type="ChEBI" id="CHEBI:15377"/>
        <dbReference type="ChEBI" id="CHEBI:35247"/>
        <dbReference type="ChEBI" id="CHEBI:43474"/>
        <dbReference type="ChEBI" id="CHEBI:58680"/>
        <dbReference type="EC" id="3.1.3.3"/>
    </reaction>
</comment>
<dbReference type="SUPFAM" id="SSF55021">
    <property type="entry name" value="ACT-like"/>
    <property type="match status" value="1"/>
</dbReference>
<dbReference type="NCBIfam" id="TIGR00338">
    <property type="entry name" value="serB"/>
    <property type="match status" value="1"/>
</dbReference>
<keyword evidence="5" id="KW-0028">Amino-acid biosynthesis</keyword>
<dbReference type="Proteomes" id="UP000676325">
    <property type="component" value="Unassembled WGS sequence"/>
</dbReference>
<evidence type="ECO:0000256" key="3">
    <source>
        <dbReference type="ARBA" id="ARBA00009184"/>
    </source>
</evidence>
<keyword evidence="6" id="KW-0479">Metal-binding</keyword>
<evidence type="ECO:0000256" key="8">
    <source>
        <dbReference type="ARBA" id="ARBA00022842"/>
    </source>
</evidence>
<feature type="domain" description="Phosphoserine phosphatase ACT" evidence="14">
    <location>
        <begin position="123"/>
        <end position="193"/>
    </location>
</feature>
<evidence type="ECO:0000256" key="5">
    <source>
        <dbReference type="ARBA" id="ARBA00022605"/>
    </source>
</evidence>
<keyword evidence="8" id="KW-0460">Magnesium</keyword>
<dbReference type="SFLD" id="SFLDG01136">
    <property type="entry name" value="C1.6:_Phosphoserine_Phosphatas"/>
    <property type="match status" value="1"/>
</dbReference>
<protein>
    <recommendedName>
        <fullName evidence="4">phosphoserine phosphatase</fullName>
        <ecNumber evidence="4">3.1.3.3</ecNumber>
    </recommendedName>
    <alternativeName>
        <fullName evidence="10">O-phosphoserine phosphohydrolase</fullName>
    </alternativeName>
</protein>
<dbReference type="GO" id="GO:0006564">
    <property type="term" value="P:L-serine biosynthetic process"/>
    <property type="evidence" value="ECO:0007669"/>
    <property type="project" value="UniProtKB-KW"/>
</dbReference>
<evidence type="ECO:0000256" key="13">
    <source>
        <dbReference type="PIRSR" id="PIRSR604469-1"/>
    </source>
</evidence>
<dbReference type="GO" id="GO:0036424">
    <property type="term" value="F:L-phosphoserine phosphatase activity"/>
    <property type="evidence" value="ECO:0007669"/>
    <property type="project" value="InterPro"/>
</dbReference>
<dbReference type="SFLD" id="SFLDS00003">
    <property type="entry name" value="Haloacid_Dehalogenase"/>
    <property type="match status" value="1"/>
</dbReference>
<evidence type="ECO:0000313" key="15">
    <source>
        <dbReference type="EMBL" id="MBR7831277.1"/>
    </source>
</evidence>
<evidence type="ECO:0000256" key="7">
    <source>
        <dbReference type="ARBA" id="ARBA00022801"/>
    </source>
</evidence>
<feature type="active site" description="Proton donor" evidence="13">
    <location>
        <position position="210"/>
    </location>
</feature>
<dbReference type="InterPro" id="IPR004469">
    <property type="entry name" value="PSP"/>
</dbReference>
<dbReference type="InterPro" id="IPR045865">
    <property type="entry name" value="ACT-like_dom_sf"/>
</dbReference>
<dbReference type="CDD" id="cd07500">
    <property type="entry name" value="HAD_PSP"/>
    <property type="match status" value="1"/>
</dbReference>
<evidence type="ECO:0000256" key="9">
    <source>
        <dbReference type="ARBA" id="ARBA00023299"/>
    </source>
</evidence>
<dbReference type="InterPro" id="IPR036412">
    <property type="entry name" value="HAD-like_sf"/>
</dbReference>
<dbReference type="Pfam" id="PF21086">
    <property type="entry name" value="ACT_PSP_2"/>
    <property type="match status" value="1"/>
</dbReference>
<keyword evidence="16" id="KW-1185">Reference proteome</keyword>
<evidence type="ECO:0000313" key="16">
    <source>
        <dbReference type="Proteomes" id="UP000676325"/>
    </source>
</evidence>
<dbReference type="SUPFAM" id="SSF56784">
    <property type="entry name" value="HAD-like"/>
    <property type="match status" value="1"/>
</dbReference>
<dbReference type="SFLD" id="SFLDG01137">
    <property type="entry name" value="C1.6.1:_Phosphoserine_Phosphat"/>
    <property type="match status" value="1"/>
</dbReference>
<dbReference type="InterPro" id="IPR023214">
    <property type="entry name" value="HAD_sf"/>
</dbReference>
<dbReference type="EC" id="3.1.3.3" evidence="4"/>
<dbReference type="NCBIfam" id="TIGR01488">
    <property type="entry name" value="HAD-SF-IB"/>
    <property type="match status" value="1"/>
</dbReference>
<dbReference type="Pfam" id="PF12710">
    <property type="entry name" value="HAD"/>
    <property type="match status" value="1"/>
</dbReference>
<dbReference type="GO" id="GO:0000287">
    <property type="term" value="F:magnesium ion binding"/>
    <property type="evidence" value="ECO:0007669"/>
    <property type="project" value="TreeGrafter"/>
</dbReference>
<dbReference type="InterPro" id="IPR049148">
    <property type="entry name" value="PSP_ACT"/>
</dbReference>
<keyword evidence="9" id="KW-0718">Serine biosynthesis</keyword>
<evidence type="ECO:0000256" key="11">
    <source>
        <dbReference type="ARBA" id="ARBA00048138"/>
    </source>
</evidence>
<proteinExistence type="inferred from homology"/>
<evidence type="ECO:0000256" key="4">
    <source>
        <dbReference type="ARBA" id="ARBA00012640"/>
    </source>
</evidence>
<dbReference type="AlphaFoldDB" id="A0A941EIQ8"/>
<dbReference type="Pfam" id="PF13740">
    <property type="entry name" value="ACT_6"/>
    <property type="match status" value="1"/>
</dbReference>
<dbReference type="Gene3D" id="3.40.50.1000">
    <property type="entry name" value="HAD superfamily/HAD-like"/>
    <property type="match status" value="1"/>
</dbReference>
<dbReference type="Gene3D" id="3.30.70.260">
    <property type="match status" value="2"/>
</dbReference>
<dbReference type="PANTHER" id="PTHR43344">
    <property type="entry name" value="PHOSPHOSERINE PHOSPHATASE"/>
    <property type="match status" value="1"/>
</dbReference>
<evidence type="ECO:0000256" key="12">
    <source>
        <dbReference type="ARBA" id="ARBA00048523"/>
    </source>
</evidence>
<comment type="caution">
    <text evidence="15">The sequence shown here is derived from an EMBL/GenBank/DDBJ whole genome shotgun (WGS) entry which is preliminary data.</text>
</comment>
<comment type="catalytic activity">
    <reaction evidence="11">
        <text>O-phospho-L-serine + H2O = L-serine + phosphate</text>
        <dbReference type="Rhea" id="RHEA:21208"/>
        <dbReference type="ChEBI" id="CHEBI:15377"/>
        <dbReference type="ChEBI" id="CHEBI:33384"/>
        <dbReference type="ChEBI" id="CHEBI:43474"/>
        <dbReference type="ChEBI" id="CHEBI:57524"/>
        <dbReference type="EC" id="3.1.3.3"/>
    </reaction>
</comment>
<evidence type="ECO:0000256" key="2">
    <source>
        <dbReference type="ARBA" id="ARBA00005135"/>
    </source>
</evidence>
<dbReference type="InterPro" id="IPR050582">
    <property type="entry name" value="HAD-like_SerB"/>
</dbReference>
<evidence type="ECO:0000256" key="10">
    <source>
        <dbReference type="ARBA" id="ARBA00031693"/>
    </source>
</evidence>
<organism evidence="15 16">
    <name type="scientific">Actinospica acidithermotolerans</name>
    <dbReference type="NCBI Taxonomy" id="2828514"/>
    <lineage>
        <taxon>Bacteria</taxon>
        <taxon>Bacillati</taxon>
        <taxon>Actinomycetota</taxon>
        <taxon>Actinomycetes</taxon>
        <taxon>Catenulisporales</taxon>
        <taxon>Actinospicaceae</taxon>
        <taxon>Actinospica</taxon>
    </lineage>
</organism>
<keyword evidence="7 15" id="KW-0378">Hydrolase</keyword>
<evidence type="ECO:0000256" key="1">
    <source>
        <dbReference type="ARBA" id="ARBA00001946"/>
    </source>
</evidence>
<accession>A0A941EIQ8</accession>
<dbReference type="EMBL" id="JAGSOH010000206">
    <property type="protein sequence ID" value="MBR7831277.1"/>
    <property type="molecule type" value="Genomic_DNA"/>
</dbReference>